<comment type="caution">
    <text evidence="3">The sequence shown here is derived from an EMBL/GenBank/DDBJ whole genome shotgun (WGS) entry which is preliminary data.</text>
</comment>
<dbReference type="RefSeq" id="WP_205380772.1">
    <property type="nucleotide sequence ID" value="NZ_JAFFZS010000001.1"/>
</dbReference>
<dbReference type="PANTHER" id="PTHR23528">
    <property type="match status" value="1"/>
</dbReference>
<feature type="region of interest" description="Disordered" evidence="1">
    <location>
        <begin position="338"/>
        <end position="377"/>
    </location>
</feature>
<dbReference type="Gene3D" id="1.20.1250.20">
    <property type="entry name" value="MFS general substrate transporter like domains"/>
    <property type="match status" value="1"/>
</dbReference>
<feature type="transmembrane region" description="Helical" evidence="2">
    <location>
        <begin position="57"/>
        <end position="74"/>
    </location>
</feature>
<gene>
    <name evidence="3" type="ORF">JS756_00050</name>
</gene>
<dbReference type="Proteomes" id="UP000788262">
    <property type="component" value="Unassembled WGS sequence"/>
</dbReference>
<keyword evidence="2" id="KW-0472">Membrane</keyword>
<feature type="transmembrane region" description="Helical" evidence="2">
    <location>
        <begin position="95"/>
        <end position="112"/>
    </location>
</feature>
<accession>A0ABS2VHF9</accession>
<evidence type="ECO:0000313" key="3">
    <source>
        <dbReference type="EMBL" id="MBN0042528.1"/>
    </source>
</evidence>
<feature type="compositionally biased region" description="Basic and acidic residues" evidence="1">
    <location>
        <begin position="340"/>
        <end position="357"/>
    </location>
</feature>
<keyword evidence="4" id="KW-1185">Reference proteome</keyword>
<organism evidence="3 4">
    <name type="scientific">Streptomyces actuosus</name>
    <dbReference type="NCBI Taxonomy" id="1885"/>
    <lineage>
        <taxon>Bacteria</taxon>
        <taxon>Bacillati</taxon>
        <taxon>Actinomycetota</taxon>
        <taxon>Actinomycetes</taxon>
        <taxon>Kitasatosporales</taxon>
        <taxon>Streptomycetaceae</taxon>
        <taxon>Streptomyces</taxon>
    </lineage>
</organism>
<dbReference type="InterPro" id="IPR036259">
    <property type="entry name" value="MFS_trans_sf"/>
</dbReference>
<feature type="transmembrane region" description="Helical" evidence="2">
    <location>
        <begin position="237"/>
        <end position="258"/>
    </location>
</feature>
<dbReference type="PANTHER" id="PTHR23528:SF1">
    <property type="entry name" value="MAJOR FACILITATOR SUPERFAMILY (MFS) PROFILE DOMAIN-CONTAINING PROTEIN"/>
    <property type="match status" value="1"/>
</dbReference>
<evidence type="ECO:0000256" key="1">
    <source>
        <dbReference type="SAM" id="MobiDB-lite"/>
    </source>
</evidence>
<feature type="transmembrane region" description="Helical" evidence="2">
    <location>
        <begin position="270"/>
        <end position="293"/>
    </location>
</feature>
<name>A0ABS2VHF9_STRAS</name>
<feature type="transmembrane region" description="Helical" evidence="2">
    <location>
        <begin position="20"/>
        <end position="45"/>
    </location>
</feature>
<evidence type="ECO:0000313" key="4">
    <source>
        <dbReference type="Proteomes" id="UP000788262"/>
    </source>
</evidence>
<dbReference type="SUPFAM" id="SSF103473">
    <property type="entry name" value="MFS general substrate transporter"/>
    <property type="match status" value="1"/>
</dbReference>
<sequence length="377" mass="39243">MSTLTPAVPDLAGPCSSPRWLLWLLLIANTALFAIYGGVIGVLLPLQVERIDAANKVMLLGLVTGVSAVIATLFNPLGGALSDRTRSRFGRRHPWLLGGAALAMVFLVSLGLSPTVPLLIVLWCLAQAATNVFQAALTAVAPDRVPRERQGRVSAVLGAAGTLGLVTGIVVAGRFTEALSTGYAVLGTLLLAAALLFVTLTHDPQPDTTVNSAAGGQPARRQLRSLLSSFAVADFRWVFLSRALMMLGYFMVTGYLLYLLQDHIDLPKGLAATDGVAILAAASSGAMIIAVSISERPAILTGLAGHAQFVGDFGATDRAVLDAVLDGNGGGATLPFELPRTPERVDNGREEVPRDAGDPLFAYGHGHPTPESGTAAP</sequence>
<evidence type="ECO:0000256" key="2">
    <source>
        <dbReference type="SAM" id="Phobius"/>
    </source>
</evidence>
<feature type="transmembrane region" description="Helical" evidence="2">
    <location>
        <begin position="153"/>
        <end position="175"/>
    </location>
</feature>
<feature type="transmembrane region" description="Helical" evidence="2">
    <location>
        <begin position="118"/>
        <end position="141"/>
    </location>
</feature>
<feature type="transmembrane region" description="Helical" evidence="2">
    <location>
        <begin position="181"/>
        <end position="200"/>
    </location>
</feature>
<proteinExistence type="predicted"/>
<dbReference type="InterPro" id="IPR011701">
    <property type="entry name" value="MFS"/>
</dbReference>
<keyword evidence="2" id="KW-1133">Transmembrane helix</keyword>
<keyword evidence="2" id="KW-0812">Transmembrane</keyword>
<reference evidence="3 4" key="1">
    <citation type="submission" date="2021-02" db="EMBL/GenBank/DDBJ databases">
        <title>Whole genome sequencing of Streptomyces actuosus VRA1.</title>
        <authorList>
            <person name="Sen G."/>
            <person name="Sen A."/>
        </authorList>
    </citation>
    <scope>NUCLEOTIDE SEQUENCE [LARGE SCALE GENOMIC DNA]</scope>
    <source>
        <strain evidence="3 4">VRA1</strain>
    </source>
</reference>
<dbReference type="EMBL" id="JAFFZS010000001">
    <property type="protein sequence ID" value="MBN0042528.1"/>
    <property type="molecule type" value="Genomic_DNA"/>
</dbReference>
<protein>
    <submittedName>
        <fullName evidence="3">MFS transporter</fullName>
    </submittedName>
</protein>
<dbReference type="Pfam" id="PF07690">
    <property type="entry name" value="MFS_1"/>
    <property type="match status" value="1"/>
</dbReference>